<dbReference type="SMART" id="SM00320">
    <property type="entry name" value="WD40"/>
    <property type="match status" value="5"/>
</dbReference>
<gene>
    <name evidence="4" type="ORF">G4Y79_04440</name>
</gene>
<protein>
    <submittedName>
        <fullName evidence="4">WD40 repeat domain-containing protein</fullName>
    </submittedName>
</protein>
<evidence type="ECO:0000256" key="2">
    <source>
        <dbReference type="ARBA" id="ARBA00022737"/>
    </source>
</evidence>
<dbReference type="PROSITE" id="PS50294">
    <property type="entry name" value="WD_REPEATS_REGION"/>
    <property type="match status" value="2"/>
</dbReference>
<dbReference type="PROSITE" id="PS00678">
    <property type="entry name" value="WD_REPEATS_1"/>
    <property type="match status" value="1"/>
</dbReference>
<dbReference type="PROSITE" id="PS50082">
    <property type="entry name" value="WD_REPEATS_2"/>
    <property type="match status" value="2"/>
</dbReference>
<proteinExistence type="predicted"/>
<dbReference type="Gene3D" id="2.130.10.10">
    <property type="entry name" value="YVTN repeat-like/Quinoprotein amine dehydrogenase"/>
    <property type="match status" value="2"/>
</dbReference>
<keyword evidence="1 3" id="KW-0853">WD repeat</keyword>
<dbReference type="CDD" id="cd00200">
    <property type="entry name" value="WD40"/>
    <property type="match status" value="1"/>
</dbReference>
<dbReference type="InterPro" id="IPR015943">
    <property type="entry name" value="WD40/YVTN_repeat-like_dom_sf"/>
</dbReference>
<reference evidence="4 5" key="1">
    <citation type="submission" date="2020-02" db="EMBL/GenBank/DDBJ databases">
        <authorList>
            <person name="Zheng R.K."/>
            <person name="Sun C.M."/>
        </authorList>
    </citation>
    <scope>NUCLEOTIDE SEQUENCE [LARGE SCALE GENOMIC DNA]</scope>
    <source>
        <strain evidence="5">rifampicinis</strain>
    </source>
</reference>
<sequence length="282" mass="31488">MWDVNSGERIHTLLGHLEKVNDIAFSPDSTIIASVSGAFDWYQDFSVRLWNVQTGEELYILRGHRDQVQSVAFHPTKNLLVTTGLDGKVLMWDVDEILSSLNTVQQSSMTLFESDGWLGDVTLSPDGSYLSVIGNSDALIYEADTLEPLIELDRDSEQGTWLYDAEFSPDGNQLISVGHESVLIWDLSTSELQEVWMLEGLQSVNQDNFPYQIEFSPVDNLVAIAVHDQIQVFEYSGKHLLTTLTSHDRSMDDLAFSPDGKLLVSASLDGTTRLWGVPTSEE</sequence>
<evidence type="ECO:0000256" key="3">
    <source>
        <dbReference type="PROSITE-ProRule" id="PRU00221"/>
    </source>
</evidence>
<dbReference type="InterPro" id="IPR001680">
    <property type="entry name" value="WD40_rpt"/>
</dbReference>
<dbReference type="InterPro" id="IPR019775">
    <property type="entry name" value="WD40_repeat_CS"/>
</dbReference>
<organism evidence="4 5">
    <name type="scientific">Phototrophicus methaneseepsis</name>
    <dbReference type="NCBI Taxonomy" id="2710758"/>
    <lineage>
        <taxon>Bacteria</taxon>
        <taxon>Bacillati</taxon>
        <taxon>Chloroflexota</taxon>
        <taxon>Candidatus Thermofontia</taxon>
        <taxon>Phototrophicales</taxon>
        <taxon>Phototrophicaceae</taxon>
        <taxon>Phototrophicus</taxon>
    </lineage>
</organism>
<dbReference type="SUPFAM" id="SSF50978">
    <property type="entry name" value="WD40 repeat-like"/>
    <property type="match status" value="1"/>
</dbReference>
<dbReference type="PANTHER" id="PTHR44129">
    <property type="entry name" value="WD REPEAT-CONTAINING PROTEIN POP1"/>
    <property type="match status" value="1"/>
</dbReference>
<keyword evidence="2" id="KW-0677">Repeat</keyword>
<accession>A0A7S8EAZ0</accession>
<evidence type="ECO:0000313" key="5">
    <source>
        <dbReference type="Proteomes" id="UP000594468"/>
    </source>
</evidence>
<keyword evidence="5" id="KW-1185">Reference proteome</keyword>
<evidence type="ECO:0000256" key="1">
    <source>
        <dbReference type="ARBA" id="ARBA00022574"/>
    </source>
</evidence>
<feature type="repeat" description="WD" evidence="3">
    <location>
        <begin position="244"/>
        <end position="282"/>
    </location>
</feature>
<feature type="repeat" description="WD" evidence="3">
    <location>
        <begin position="61"/>
        <end position="95"/>
    </location>
</feature>
<dbReference type="InterPro" id="IPR036322">
    <property type="entry name" value="WD40_repeat_dom_sf"/>
</dbReference>
<dbReference type="EMBL" id="CP062983">
    <property type="protein sequence ID" value="QPC83635.1"/>
    <property type="molecule type" value="Genomic_DNA"/>
</dbReference>
<dbReference type="InterPro" id="IPR050349">
    <property type="entry name" value="WD_LIS1/nudF_dynein_reg"/>
</dbReference>
<dbReference type="Pfam" id="PF00400">
    <property type="entry name" value="WD40"/>
    <property type="match status" value="3"/>
</dbReference>
<dbReference type="Proteomes" id="UP000594468">
    <property type="component" value="Chromosome"/>
</dbReference>
<evidence type="ECO:0000313" key="4">
    <source>
        <dbReference type="EMBL" id="QPC83635.1"/>
    </source>
</evidence>
<dbReference type="KEGG" id="pmet:G4Y79_04440"/>
<dbReference type="RefSeq" id="WP_195171699.1">
    <property type="nucleotide sequence ID" value="NZ_CP062983.1"/>
</dbReference>
<name>A0A7S8EAZ0_9CHLR</name>
<dbReference type="AlphaFoldDB" id="A0A7S8EAZ0"/>